<reference evidence="2" key="1">
    <citation type="journal article" date="2023" name="Front. Plant Sci.">
        <title>Chromosomal-level genome assembly of Melastoma candidum provides insights into trichome evolution.</title>
        <authorList>
            <person name="Zhong Y."/>
            <person name="Wu W."/>
            <person name="Sun C."/>
            <person name="Zou P."/>
            <person name="Liu Y."/>
            <person name="Dai S."/>
            <person name="Zhou R."/>
        </authorList>
    </citation>
    <scope>NUCLEOTIDE SEQUENCE [LARGE SCALE GENOMIC DNA]</scope>
</reference>
<accession>A0ACB9RQ23</accession>
<name>A0ACB9RQ23_9MYRT</name>
<evidence type="ECO:0000313" key="2">
    <source>
        <dbReference type="Proteomes" id="UP001057402"/>
    </source>
</evidence>
<sequence>MSPVHMDLSNSGRRSFVLRQNTKHVDRELLKSGPLPLPLPLPASSNPGSPWALSPLRTLPLPPLFYTCIASLHRNEGGVHSMALSKELVFTGSQSSRIRAWRKPDCLERGCIKAGLGETRAMLCYSNILFSSHKDHRIRVWNISASDVDIQYKKVATLPKRSGIFPFKRTSPHQHTERISCMAYHHVKGLLYTGSHDRTVRVWRVADSACVDTFLAHDNRVNEIVVNQEDGCVFTCSSDGSIKIWRRVYKEGSHTLTMRLRFQEFPINALALSSSVDNYFLYSGSSDGSVNFWQKEPTSFRFSHGGFLQGHRLAVLCLAVMGRLVFSGSEDTTIRVWKREEGSSIHECLAVMDGHQGPVRCVAACLEMDKVVKGYLVYSASVDQTFKVWRVKVLPDEQVLFLGNSDNVSLSDDVNVNDGNDVVIREGLVYHQYYDMSPVLSPSWVEKKRQGGGYFQ</sequence>
<keyword evidence="2" id="KW-1185">Reference proteome</keyword>
<dbReference type="Proteomes" id="UP001057402">
    <property type="component" value="Chromosome 3"/>
</dbReference>
<evidence type="ECO:0000313" key="1">
    <source>
        <dbReference type="EMBL" id="KAI4379926.1"/>
    </source>
</evidence>
<dbReference type="EMBL" id="CM042882">
    <property type="protein sequence ID" value="KAI4379926.1"/>
    <property type="molecule type" value="Genomic_DNA"/>
</dbReference>
<proteinExistence type="predicted"/>
<comment type="caution">
    <text evidence="1">The sequence shown here is derived from an EMBL/GenBank/DDBJ whole genome shotgun (WGS) entry which is preliminary data.</text>
</comment>
<gene>
    <name evidence="1" type="ORF">MLD38_006163</name>
</gene>
<protein>
    <submittedName>
        <fullName evidence="1">Uncharacterized protein</fullName>
    </submittedName>
</protein>
<organism evidence="1 2">
    <name type="scientific">Melastoma candidum</name>
    <dbReference type="NCBI Taxonomy" id="119954"/>
    <lineage>
        <taxon>Eukaryota</taxon>
        <taxon>Viridiplantae</taxon>
        <taxon>Streptophyta</taxon>
        <taxon>Embryophyta</taxon>
        <taxon>Tracheophyta</taxon>
        <taxon>Spermatophyta</taxon>
        <taxon>Magnoliopsida</taxon>
        <taxon>eudicotyledons</taxon>
        <taxon>Gunneridae</taxon>
        <taxon>Pentapetalae</taxon>
        <taxon>rosids</taxon>
        <taxon>malvids</taxon>
        <taxon>Myrtales</taxon>
        <taxon>Melastomataceae</taxon>
        <taxon>Melastomatoideae</taxon>
        <taxon>Melastomateae</taxon>
        <taxon>Melastoma</taxon>
    </lineage>
</organism>